<dbReference type="AlphaFoldDB" id="A0A7X0VTV1"/>
<feature type="domain" description="Spore germination GerAC-like C-terminal" evidence="9">
    <location>
        <begin position="217"/>
        <end position="372"/>
    </location>
</feature>
<evidence type="ECO:0000256" key="2">
    <source>
        <dbReference type="ARBA" id="ARBA00007886"/>
    </source>
</evidence>
<feature type="signal peptide" evidence="8">
    <location>
        <begin position="1"/>
        <end position="23"/>
    </location>
</feature>
<proteinExistence type="inferred from homology"/>
<dbReference type="GO" id="GO:0016020">
    <property type="term" value="C:membrane"/>
    <property type="evidence" value="ECO:0007669"/>
    <property type="project" value="UniProtKB-SubCell"/>
</dbReference>
<dbReference type="Pfam" id="PF25198">
    <property type="entry name" value="Spore_GerAC_N"/>
    <property type="match status" value="1"/>
</dbReference>
<gene>
    <name evidence="11" type="ORF">H7C18_05250</name>
</gene>
<dbReference type="Proteomes" id="UP000564644">
    <property type="component" value="Unassembled WGS sequence"/>
</dbReference>
<accession>A0A7X0VTV1</accession>
<evidence type="ECO:0000259" key="10">
    <source>
        <dbReference type="Pfam" id="PF25198"/>
    </source>
</evidence>
<comment type="similarity">
    <text evidence="2">Belongs to the GerABKC lipoprotein family.</text>
</comment>
<evidence type="ECO:0000259" key="9">
    <source>
        <dbReference type="Pfam" id="PF05504"/>
    </source>
</evidence>
<keyword evidence="7" id="KW-0449">Lipoprotein</keyword>
<evidence type="ECO:0000256" key="6">
    <source>
        <dbReference type="ARBA" id="ARBA00023139"/>
    </source>
</evidence>
<keyword evidence="5" id="KW-0472">Membrane</keyword>
<dbReference type="EMBL" id="JACJVO010000007">
    <property type="protein sequence ID" value="MBB6730299.1"/>
    <property type="molecule type" value="Genomic_DNA"/>
</dbReference>
<dbReference type="InterPro" id="IPR046953">
    <property type="entry name" value="Spore_GerAC-like_C"/>
</dbReference>
<dbReference type="Pfam" id="PF05504">
    <property type="entry name" value="Spore_GerAC"/>
    <property type="match status" value="1"/>
</dbReference>
<keyword evidence="6" id="KW-0564">Palmitate</keyword>
<dbReference type="PROSITE" id="PS51257">
    <property type="entry name" value="PROKAR_LIPOPROTEIN"/>
    <property type="match status" value="1"/>
</dbReference>
<dbReference type="PANTHER" id="PTHR35789">
    <property type="entry name" value="SPORE GERMINATION PROTEIN B3"/>
    <property type="match status" value="1"/>
</dbReference>
<dbReference type="InterPro" id="IPR038501">
    <property type="entry name" value="Spore_GerAC_C_sf"/>
</dbReference>
<dbReference type="PANTHER" id="PTHR35789:SF1">
    <property type="entry name" value="SPORE GERMINATION PROTEIN B3"/>
    <property type="match status" value="1"/>
</dbReference>
<comment type="caution">
    <text evidence="11">The sequence shown here is derived from an EMBL/GenBank/DDBJ whole genome shotgun (WGS) entry which is preliminary data.</text>
</comment>
<dbReference type="InterPro" id="IPR057336">
    <property type="entry name" value="GerAC_N"/>
</dbReference>
<keyword evidence="12" id="KW-1185">Reference proteome</keyword>
<evidence type="ECO:0000313" key="12">
    <source>
        <dbReference type="Proteomes" id="UP000564644"/>
    </source>
</evidence>
<dbReference type="Gene3D" id="3.30.300.210">
    <property type="entry name" value="Nutrient germinant receptor protein C, domain 3"/>
    <property type="match status" value="1"/>
</dbReference>
<evidence type="ECO:0000256" key="8">
    <source>
        <dbReference type="SAM" id="SignalP"/>
    </source>
</evidence>
<comment type="subcellular location">
    <subcellularLocation>
        <location evidence="1">Membrane</location>
        <topology evidence="1">Lipid-anchor</topology>
    </subcellularLocation>
</comment>
<dbReference type="RefSeq" id="WP_185127972.1">
    <property type="nucleotide sequence ID" value="NZ_JACJVO010000007.1"/>
</dbReference>
<evidence type="ECO:0000313" key="11">
    <source>
        <dbReference type="EMBL" id="MBB6730299.1"/>
    </source>
</evidence>
<name>A0A7X0VTV1_9BACL</name>
<organism evidence="11 12">
    <name type="scientific">Cohnella zeiphila</name>
    <dbReference type="NCBI Taxonomy" id="2761120"/>
    <lineage>
        <taxon>Bacteria</taxon>
        <taxon>Bacillati</taxon>
        <taxon>Bacillota</taxon>
        <taxon>Bacilli</taxon>
        <taxon>Bacillales</taxon>
        <taxon>Paenibacillaceae</taxon>
        <taxon>Cohnella</taxon>
    </lineage>
</organism>
<evidence type="ECO:0000256" key="5">
    <source>
        <dbReference type="ARBA" id="ARBA00023136"/>
    </source>
</evidence>
<reference evidence="11 12" key="1">
    <citation type="submission" date="2020-08" db="EMBL/GenBank/DDBJ databases">
        <title>Cohnella phylogeny.</title>
        <authorList>
            <person name="Dunlap C."/>
        </authorList>
    </citation>
    <scope>NUCLEOTIDE SEQUENCE [LARGE SCALE GENOMIC DNA]</scope>
    <source>
        <strain evidence="11 12">CBP 2801</strain>
    </source>
</reference>
<sequence>MRKNFLRIALLLPCCLLLTSCWDEVTLQDLHYITALGIDYKTDSKQFEAFAHIVDVSAAAKKENGTDGKTVSFVGHAEGPTPNLALDELFRTMQMEPNVDHLMTLIVSESAAPRMQDVLDSLNRSRAVRYTVNLMGTSSEIPDLFQVSELVSKSPLNTDIYQPNSNKYSKAFHNHWDLQKMVRTFTKGTGTAFIPNLDIGTPHWMSSSRQIKLPYFNGAFVIEGKRYIGKFSEEELSGARWFQGAIKDYTFPIRRDGQTIGTAVVQKAKGRVRYIRQGGGAFDLRLSVQFSVRELIDSASNRELEKLAAEEIRSEIETTREIARSRGADLFGLEETLYRFRLADWKRMQKEKTAIEKLPVRASVTVHLITTGKLKSKLY</sequence>
<evidence type="ECO:0000256" key="7">
    <source>
        <dbReference type="ARBA" id="ARBA00023288"/>
    </source>
</evidence>
<evidence type="ECO:0000256" key="4">
    <source>
        <dbReference type="ARBA" id="ARBA00022729"/>
    </source>
</evidence>
<protein>
    <submittedName>
        <fullName evidence="11">Uncharacterized protein</fullName>
    </submittedName>
</protein>
<dbReference type="InterPro" id="IPR008844">
    <property type="entry name" value="Spore_GerAC-like"/>
</dbReference>
<keyword evidence="4 8" id="KW-0732">Signal</keyword>
<feature type="chain" id="PRO_5039452425" evidence="8">
    <location>
        <begin position="24"/>
        <end position="379"/>
    </location>
</feature>
<evidence type="ECO:0000256" key="1">
    <source>
        <dbReference type="ARBA" id="ARBA00004635"/>
    </source>
</evidence>
<evidence type="ECO:0000256" key="3">
    <source>
        <dbReference type="ARBA" id="ARBA00022544"/>
    </source>
</evidence>
<keyword evidence="3" id="KW-0309">Germination</keyword>
<feature type="domain" description="Spore germination protein N-terminal" evidence="10">
    <location>
        <begin position="23"/>
        <end position="198"/>
    </location>
</feature>
<dbReference type="GO" id="GO:0009847">
    <property type="term" value="P:spore germination"/>
    <property type="evidence" value="ECO:0007669"/>
    <property type="project" value="InterPro"/>
</dbReference>